<dbReference type="SUPFAM" id="SSF51161">
    <property type="entry name" value="Trimeric LpxA-like enzymes"/>
    <property type="match status" value="1"/>
</dbReference>
<organism evidence="1 2">
    <name type="scientific">Christiangramia aestuarii</name>
    <dbReference type="NCBI Taxonomy" id="1028746"/>
    <lineage>
        <taxon>Bacteria</taxon>
        <taxon>Pseudomonadati</taxon>
        <taxon>Bacteroidota</taxon>
        <taxon>Flavobacteriia</taxon>
        <taxon>Flavobacteriales</taxon>
        <taxon>Flavobacteriaceae</taxon>
        <taxon>Christiangramia</taxon>
    </lineage>
</organism>
<gene>
    <name evidence="1" type="ORF">FLP08_06400</name>
</gene>
<name>A0A7K1LN36_9FLAO</name>
<dbReference type="Proteomes" id="UP000460416">
    <property type="component" value="Unassembled WGS sequence"/>
</dbReference>
<dbReference type="AlphaFoldDB" id="A0A7K1LN36"/>
<keyword evidence="1" id="KW-0808">Transferase</keyword>
<dbReference type="InterPro" id="IPR001451">
    <property type="entry name" value="Hexapep"/>
</dbReference>
<protein>
    <submittedName>
        <fullName evidence="1">Acyltransferase</fullName>
    </submittedName>
</protein>
<dbReference type="InterPro" id="IPR011004">
    <property type="entry name" value="Trimer_LpxA-like_sf"/>
</dbReference>
<dbReference type="InterPro" id="IPR051159">
    <property type="entry name" value="Hexapeptide_acetyltransf"/>
</dbReference>
<evidence type="ECO:0000313" key="2">
    <source>
        <dbReference type="Proteomes" id="UP000460416"/>
    </source>
</evidence>
<dbReference type="Pfam" id="PF14602">
    <property type="entry name" value="Hexapep_2"/>
    <property type="match status" value="1"/>
</dbReference>
<dbReference type="OrthoDB" id="9812571at2"/>
<evidence type="ECO:0000313" key="1">
    <source>
        <dbReference type="EMBL" id="MUP42197.1"/>
    </source>
</evidence>
<reference evidence="1 2" key="1">
    <citation type="submission" date="2019-07" db="EMBL/GenBank/DDBJ databases">
        <title>Gramella aestuarii sp. nov., isolated from a tidal flat, and emended description of Gramella echinicola.</title>
        <authorList>
            <person name="Liu L."/>
        </authorList>
    </citation>
    <scope>NUCLEOTIDE SEQUENCE [LARGE SCALE GENOMIC DNA]</scope>
    <source>
        <strain evidence="1 2">BS12</strain>
    </source>
</reference>
<dbReference type="PANTHER" id="PTHR23416">
    <property type="entry name" value="SIALIC ACID SYNTHASE-RELATED"/>
    <property type="match status" value="1"/>
</dbReference>
<comment type="caution">
    <text evidence="1">The sequence shown here is derived from an EMBL/GenBank/DDBJ whole genome shotgun (WGS) entry which is preliminary data.</text>
</comment>
<sequence length="173" mass="19167">MIRKGFWIIIYYFFARHLPHYTMFYSFGLDRIRNFVCKQMFLTSGNRIKVGQGAIIGTGATITIGDDSGIGKKCTVSNATIGNNVMMGEEVRFFAANHKFDDLREPMIIQGMTPLRTVVVDDDVWIGARAMILPSVKKIGKGSIIAAGAIVTKDVPEYAIVGGNPAKILKYRQ</sequence>
<keyword evidence="1" id="KW-0012">Acyltransferase</keyword>
<dbReference type="Gene3D" id="2.160.10.10">
    <property type="entry name" value="Hexapeptide repeat proteins"/>
    <property type="match status" value="1"/>
</dbReference>
<accession>A0A7K1LN36</accession>
<dbReference type="EMBL" id="VJVW01000002">
    <property type="protein sequence ID" value="MUP42197.1"/>
    <property type="molecule type" value="Genomic_DNA"/>
</dbReference>
<proteinExistence type="predicted"/>
<dbReference type="CDD" id="cd04647">
    <property type="entry name" value="LbH_MAT_like"/>
    <property type="match status" value="1"/>
</dbReference>
<keyword evidence="2" id="KW-1185">Reference proteome</keyword>
<dbReference type="GO" id="GO:0016746">
    <property type="term" value="F:acyltransferase activity"/>
    <property type="evidence" value="ECO:0007669"/>
    <property type="project" value="UniProtKB-KW"/>
</dbReference>